<dbReference type="EMBL" id="RDQH01000336">
    <property type="protein sequence ID" value="RXH85930.1"/>
    <property type="molecule type" value="Genomic_DNA"/>
</dbReference>
<comment type="caution">
    <text evidence="1">The sequence shown here is derived from an EMBL/GenBank/DDBJ whole genome shotgun (WGS) entry which is preliminary data.</text>
</comment>
<organism evidence="1 2">
    <name type="scientific">Malus domestica</name>
    <name type="common">Apple</name>
    <name type="synonym">Pyrus malus</name>
    <dbReference type="NCBI Taxonomy" id="3750"/>
    <lineage>
        <taxon>Eukaryota</taxon>
        <taxon>Viridiplantae</taxon>
        <taxon>Streptophyta</taxon>
        <taxon>Embryophyta</taxon>
        <taxon>Tracheophyta</taxon>
        <taxon>Spermatophyta</taxon>
        <taxon>Magnoliopsida</taxon>
        <taxon>eudicotyledons</taxon>
        <taxon>Gunneridae</taxon>
        <taxon>Pentapetalae</taxon>
        <taxon>rosids</taxon>
        <taxon>fabids</taxon>
        <taxon>Rosales</taxon>
        <taxon>Rosaceae</taxon>
        <taxon>Amygdaloideae</taxon>
        <taxon>Maleae</taxon>
        <taxon>Malus</taxon>
    </lineage>
</organism>
<protein>
    <submittedName>
        <fullName evidence="1">Uncharacterized protein</fullName>
    </submittedName>
</protein>
<dbReference type="AlphaFoldDB" id="A0A498IRP2"/>
<dbReference type="Proteomes" id="UP000290289">
    <property type="component" value="Chromosome 10"/>
</dbReference>
<reference evidence="1 2" key="1">
    <citation type="submission" date="2018-10" db="EMBL/GenBank/DDBJ databases">
        <title>A high-quality apple genome assembly.</title>
        <authorList>
            <person name="Hu J."/>
        </authorList>
    </citation>
    <scope>NUCLEOTIDE SEQUENCE [LARGE SCALE GENOMIC DNA]</scope>
    <source>
        <strain evidence="2">cv. HFTH1</strain>
        <tissue evidence="1">Young leaf</tissue>
    </source>
</reference>
<keyword evidence="2" id="KW-1185">Reference proteome</keyword>
<gene>
    <name evidence="1" type="ORF">DVH24_016983</name>
</gene>
<evidence type="ECO:0000313" key="1">
    <source>
        <dbReference type="EMBL" id="RXH85930.1"/>
    </source>
</evidence>
<name>A0A498IRP2_MALDO</name>
<proteinExistence type="predicted"/>
<sequence>MERIYCCLQFIKSQPNGHVYGQRGHDHRRDEVVAAPGAPTPSSPMAMALDLLSSFCLIMIIDVSYN</sequence>
<evidence type="ECO:0000313" key="2">
    <source>
        <dbReference type="Proteomes" id="UP000290289"/>
    </source>
</evidence>
<accession>A0A498IRP2</accession>